<dbReference type="InterPro" id="IPR036291">
    <property type="entry name" value="NAD(P)-bd_dom_sf"/>
</dbReference>
<comment type="similarity">
    <text evidence="1">Belongs to the short-chain dehydrogenases/reductases (SDR) family.</text>
</comment>
<dbReference type="PANTHER" id="PTHR24320">
    <property type="entry name" value="RETINOL DEHYDROGENASE"/>
    <property type="match status" value="1"/>
</dbReference>
<comment type="caution">
    <text evidence="3">The sequence shown here is derived from an EMBL/GenBank/DDBJ whole genome shotgun (WGS) entry which is preliminary data.</text>
</comment>
<dbReference type="GO" id="GO:0016491">
    <property type="term" value="F:oxidoreductase activity"/>
    <property type="evidence" value="ECO:0007669"/>
    <property type="project" value="UniProtKB-KW"/>
</dbReference>
<accession>A0AAV6VU83</accession>
<dbReference type="Proteomes" id="UP000827092">
    <property type="component" value="Unassembled WGS sequence"/>
</dbReference>
<proteinExistence type="inferred from homology"/>
<keyword evidence="4" id="KW-1185">Reference proteome</keyword>
<dbReference type="Pfam" id="PF00106">
    <property type="entry name" value="adh_short"/>
    <property type="match status" value="1"/>
</dbReference>
<evidence type="ECO:0000313" key="4">
    <source>
        <dbReference type="Proteomes" id="UP000827092"/>
    </source>
</evidence>
<dbReference type="AlphaFoldDB" id="A0AAV6VU83"/>
<sequence>MPAEHFLKRAWWAALAYSVAFKYVVLEFFGKRLKKNGGVKAYPKQNGKEAVVTGGSRGIGLEIVNNLLQCGYNVIIGSSSSKENRNNLEQSLQKKYPGCTVEVWHLNLASLKSVKNFAELYLSRKEAIHLLINNAGIMFVPQEITEDGYEKHFAVNYLGHCLLTQLLLPTLDKSGSKICKSRIINCSSCIHYVGNTDINNFQHWQYYSKYKAYIQSKLAQVMFTYSLQDYFNKKHTNVCVNSVHPGVVNTELMNSVLLIPSLGPLLFKSAKEGAETATYTALSAEMEGVGGKYLEECKIVNSSKISQIDSVQKELWKYTWNALRAWMAENDFLFSVST</sequence>
<dbReference type="PANTHER" id="PTHR24320:SF264">
    <property type="entry name" value="DEHYDROGENASE_REDUCTASE SDR FAMILY MEMBER ON CHROMOSOME X"/>
    <property type="match status" value="1"/>
</dbReference>
<dbReference type="InterPro" id="IPR002347">
    <property type="entry name" value="SDR_fam"/>
</dbReference>
<protein>
    <submittedName>
        <fullName evidence="3">Uncharacterized protein</fullName>
    </submittedName>
</protein>
<dbReference type="SUPFAM" id="SSF51735">
    <property type="entry name" value="NAD(P)-binding Rossmann-fold domains"/>
    <property type="match status" value="1"/>
</dbReference>
<gene>
    <name evidence="3" type="ORF">JTE90_022135</name>
</gene>
<evidence type="ECO:0000313" key="3">
    <source>
        <dbReference type="EMBL" id="KAG8199685.1"/>
    </source>
</evidence>
<name>A0AAV6VU83_9ARAC</name>
<evidence type="ECO:0000256" key="2">
    <source>
        <dbReference type="ARBA" id="ARBA00023002"/>
    </source>
</evidence>
<keyword evidence="2" id="KW-0560">Oxidoreductase</keyword>
<dbReference type="PRINTS" id="PR00081">
    <property type="entry name" value="GDHRDH"/>
</dbReference>
<organism evidence="3 4">
    <name type="scientific">Oedothorax gibbosus</name>
    <dbReference type="NCBI Taxonomy" id="931172"/>
    <lineage>
        <taxon>Eukaryota</taxon>
        <taxon>Metazoa</taxon>
        <taxon>Ecdysozoa</taxon>
        <taxon>Arthropoda</taxon>
        <taxon>Chelicerata</taxon>
        <taxon>Arachnida</taxon>
        <taxon>Araneae</taxon>
        <taxon>Araneomorphae</taxon>
        <taxon>Entelegynae</taxon>
        <taxon>Araneoidea</taxon>
        <taxon>Linyphiidae</taxon>
        <taxon>Erigoninae</taxon>
        <taxon>Oedothorax</taxon>
    </lineage>
</organism>
<evidence type="ECO:0000256" key="1">
    <source>
        <dbReference type="ARBA" id="ARBA00006484"/>
    </source>
</evidence>
<dbReference type="EMBL" id="JAFNEN010000025">
    <property type="protein sequence ID" value="KAG8199685.1"/>
    <property type="molecule type" value="Genomic_DNA"/>
</dbReference>
<reference evidence="3 4" key="1">
    <citation type="journal article" date="2022" name="Nat. Ecol. Evol.">
        <title>A masculinizing supergene underlies an exaggerated male reproductive morph in a spider.</title>
        <authorList>
            <person name="Hendrickx F."/>
            <person name="De Corte Z."/>
            <person name="Sonet G."/>
            <person name="Van Belleghem S.M."/>
            <person name="Kostlbacher S."/>
            <person name="Vangestel C."/>
        </authorList>
    </citation>
    <scope>NUCLEOTIDE SEQUENCE [LARGE SCALE GENOMIC DNA]</scope>
    <source>
        <strain evidence="3">W744_W776</strain>
    </source>
</reference>
<dbReference type="Gene3D" id="3.40.50.720">
    <property type="entry name" value="NAD(P)-binding Rossmann-like Domain"/>
    <property type="match status" value="1"/>
</dbReference>